<dbReference type="GO" id="GO:0032580">
    <property type="term" value="C:Golgi cisterna membrane"/>
    <property type="evidence" value="ECO:0007669"/>
    <property type="project" value="UniProtKB-SubCell"/>
</dbReference>
<dbReference type="InterPro" id="IPR038577">
    <property type="entry name" value="GT10-like_C_sf"/>
</dbReference>
<keyword evidence="5 12" id="KW-0808">Transferase</keyword>
<evidence type="ECO:0000259" key="14">
    <source>
        <dbReference type="Pfam" id="PF17039"/>
    </source>
</evidence>
<dbReference type="GO" id="GO:0008417">
    <property type="term" value="F:fucosyltransferase activity"/>
    <property type="evidence" value="ECO:0007669"/>
    <property type="project" value="InterPro"/>
</dbReference>
<evidence type="ECO:0000256" key="6">
    <source>
        <dbReference type="ARBA" id="ARBA00022692"/>
    </source>
</evidence>
<comment type="similarity">
    <text evidence="3 12">Belongs to the glycosyltransferase 10 family.</text>
</comment>
<comment type="subcellular location">
    <subcellularLocation>
        <location evidence="1 12">Golgi apparatus</location>
        <location evidence="1 12">Golgi stack membrane</location>
        <topology evidence="1 12">Single-pass type II membrane protein</topology>
    </subcellularLocation>
</comment>
<dbReference type="Pfam" id="PF17039">
    <property type="entry name" value="Glyco_tran_10_N"/>
    <property type="match status" value="1"/>
</dbReference>
<keyword evidence="8 12" id="KW-1133">Transmembrane helix</keyword>
<evidence type="ECO:0000256" key="9">
    <source>
        <dbReference type="ARBA" id="ARBA00023034"/>
    </source>
</evidence>
<evidence type="ECO:0000313" key="15">
    <source>
        <dbReference type="EMBL" id="KAK7065913.1"/>
    </source>
</evidence>
<feature type="transmembrane region" description="Helical" evidence="12">
    <location>
        <begin position="486"/>
        <end position="513"/>
    </location>
</feature>
<keyword evidence="10 12" id="KW-0472">Membrane</keyword>
<evidence type="ECO:0000313" key="16">
    <source>
        <dbReference type="Proteomes" id="UP001381693"/>
    </source>
</evidence>
<evidence type="ECO:0000256" key="1">
    <source>
        <dbReference type="ARBA" id="ARBA00004447"/>
    </source>
</evidence>
<dbReference type="SUPFAM" id="SSF53756">
    <property type="entry name" value="UDP-Glycosyltransferase/glycogen phosphorylase"/>
    <property type="match status" value="1"/>
</dbReference>
<dbReference type="PANTHER" id="PTHR48438">
    <property type="entry name" value="ALPHA-(1,3)-FUCOSYLTRANSFERASE C-RELATED"/>
    <property type="match status" value="1"/>
</dbReference>
<dbReference type="Pfam" id="PF00852">
    <property type="entry name" value="Glyco_transf_10"/>
    <property type="match status" value="1"/>
</dbReference>
<name>A0AAN8WPM2_HALRR</name>
<dbReference type="AlphaFoldDB" id="A0AAN8WPM2"/>
<keyword evidence="7" id="KW-0735">Signal-anchor</keyword>
<protein>
    <recommendedName>
        <fullName evidence="12">Fucosyltransferase</fullName>
        <ecNumber evidence="12">2.4.1.-</ecNumber>
    </recommendedName>
</protein>
<proteinExistence type="inferred from homology"/>
<feature type="domain" description="Fucosyltransferase N-terminal" evidence="14">
    <location>
        <begin position="93"/>
        <end position="208"/>
    </location>
</feature>
<keyword evidence="6 12" id="KW-0812">Transmembrane</keyword>
<evidence type="ECO:0000256" key="11">
    <source>
        <dbReference type="ARBA" id="ARBA00023180"/>
    </source>
</evidence>
<evidence type="ECO:0000256" key="4">
    <source>
        <dbReference type="ARBA" id="ARBA00022676"/>
    </source>
</evidence>
<comment type="pathway">
    <text evidence="2">Protein modification; protein glycosylation.</text>
</comment>
<dbReference type="Gene3D" id="3.40.50.11660">
    <property type="entry name" value="Glycosyl transferase family 10, C-terminal domain"/>
    <property type="match status" value="1"/>
</dbReference>
<evidence type="ECO:0000256" key="5">
    <source>
        <dbReference type="ARBA" id="ARBA00022679"/>
    </source>
</evidence>
<keyword evidence="11" id="KW-0325">Glycoprotein</keyword>
<evidence type="ECO:0000256" key="3">
    <source>
        <dbReference type="ARBA" id="ARBA00008919"/>
    </source>
</evidence>
<keyword evidence="9 12" id="KW-0333">Golgi apparatus</keyword>
<evidence type="ECO:0000259" key="13">
    <source>
        <dbReference type="Pfam" id="PF00852"/>
    </source>
</evidence>
<evidence type="ECO:0000256" key="7">
    <source>
        <dbReference type="ARBA" id="ARBA00022968"/>
    </source>
</evidence>
<dbReference type="EMBL" id="JAXCGZ010019650">
    <property type="protein sequence ID" value="KAK7065913.1"/>
    <property type="molecule type" value="Genomic_DNA"/>
</dbReference>
<organism evidence="15 16">
    <name type="scientific">Halocaridina rubra</name>
    <name type="common">Hawaiian red shrimp</name>
    <dbReference type="NCBI Taxonomy" id="373956"/>
    <lineage>
        <taxon>Eukaryota</taxon>
        <taxon>Metazoa</taxon>
        <taxon>Ecdysozoa</taxon>
        <taxon>Arthropoda</taxon>
        <taxon>Crustacea</taxon>
        <taxon>Multicrustacea</taxon>
        <taxon>Malacostraca</taxon>
        <taxon>Eumalacostraca</taxon>
        <taxon>Eucarida</taxon>
        <taxon>Decapoda</taxon>
        <taxon>Pleocyemata</taxon>
        <taxon>Caridea</taxon>
        <taxon>Atyoidea</taxon>
        <taxon>Atyidae</taxon>
        <taxon>Halocaridina</taxon>
    </lineage>
</organism>
<keyword evidence="4 12" id="KW-0328">Glycosyltransferase</keyword>
<reference evidence="15 16" key="1">
    <citation type="submission" date="2023-11" db="EMBL/GenBank/DDBJ databases">
        <title>Halocaridina rubra genome assembly.</title>
        <authorList>
            <person name="Smith C."/>
        </authorList>
    </citation>
    <scope>NUCLEOTIDE SEQUENCE [LARGE SCALE GENOMIC DNA]</scope>
    <source>
        <strain evidence="15">EP-1</strain>
        <tissue evidence="15">Whole</tissue>
    </source>
</reference>
<dbReference type="InterPro" id="IPR031481">
    <property type="entry name" value="Glyco_tran_10_N"/>
</dbReference>
<dbReference type="PANTHER" id="PTHR48438:SF1">
    <property type="entry name" value="ALPHA-(1,3)-FUCOSYLTRANSFERASE C-RELATED"/>
    <property type="match status" value="1"/>
</dbReference>
<dbReference type="EC" id="2.4.1.-" evidence="12"/>
<evidence type="ECO:0000256" key="8">
    <source>
        <dbReference type="ARBA" id="ARBA00022989"/>
    </source>
</evidence>
<gene>
    <name evidence="15" type="ORF">SK128_023869</name>
</gene>
<comment type="caution">
    <text evidence="15">The sequence shown here is derived from an EMBL/GenBank/DDBJ whole genome shotgun (WGS) entry which is preliminary data.</text>
</comment>
<dbReference type="FunFam" id="3.40.50.11660:FF:000002">
    <property type="entry name" value="Alpha-(1,3)-fucosyltransferase"/>
    <property type="match status" value="1"/>
</dbReference>
<accession>A0AAN8WPM2</accession>
<dbReference type="InterPro" id="IPR055270">
    <property type="entry name" value="Glyco_tran_10_C"/>
</dbReference>
<sequence>MILRKLRPQWKLVAVIWAAFAVISITTPNTEKKIILRRLKGIVFSSSIEPDVNEQDKLDILEKKATAVSSKYSFPLGRDFQLKGTLPPFNVKKNKLILFWTPWYLGNKWQDRFGNPKLLQYEGCPEYRCDFTNQKSRLSEVDAVLFKSDSFLITDLPRIRHPNQRWVWVEVEAPISLRGTNAMGSLEDIGSHQINWTMTYHSDSEIIAMNGYFVTIKYKQQPVRPNLMEYHAPTMSLYMNALNNKKTLYEVMGKEWREFVSRPKLVAWMSSHCPTSSRREDYVHELNKYVPVDMYGRCGKESCFVRGILREAECWTKVMRRLYLFYMTMENSLCDEYITEKLYHPLKYGLVPVVYGSANYSKFLPPNSFINARDYHPRELAQLLTDLQRNPVEYGRYHLWRGYWKIVVYGSFCELCYRLHNDPYTGHHKDIPQWRSEIEKCKDAPLNMFHSPAWKQIIHDRNANETHIKKEQTELSLGELKNSKILILYIFIIAFLAAIGTILLMRTLCPLLLTKLK</sequence>
<feature type="domain" description="Fucosyltransferase C-terminal" evidence="13">
    <location>
        <begin position="261"/>
        <end position="434"/>
    </location>
</feature>
<evidence type="ECO:0000256" key="10">
    <source>
        <dbReference type="ARBA" id="ARBA00023136"/>
    </source>
</evidence>
<dbReference type="InterPro" id="IPR001503">
    <property type="entry name" value="Glyco_trans_10"/>
</dbReference>
<dbReference type="Proteomes" id="UP001381693">
    <property type="component" value="Unassembled WGS sequence"/>
</dbReference>
<evidence type="ECO:0000256" key="12">
    <source>
        <dbReference type="RuleBase" id="RU003832"/>
    </source>
</evidence>
<evidence type="ECO:0000256" key="2">
    <source>
        <dbReference type="ARBA" id="ARBA00004922"/>
    </source>
</evidence>
<keyword evidence="16" id="KW-1185">Reference proteome</keyword>